<feature type="compositionally biased region" description="Polar residues" evidence="1">
    <location>
        <begin position="263"/>
        <end position="278"/>
    </location>
</feature>
<dbReference type="CDD" id="cd02440">
    <property type="entry name" value="AdoMet_MTases"/>
    <property type="match status" value="1"/>
</dbReference>
<keyword evidence="2" id="KW-0808">Transferase</keyword>
<accession>A0A346NPC4</accession>
<dbReference type="OrthoDB" id="9810247at2"/>
<keyword evidence="2" id="KW-0489">Methyltransferase</keyword>
<sequence>MATFTATEYAVTLNIVTDTTEEKTILEACISSKATPGRALRILEAGCGNKWQLKLNDIEYTLSGVDIDADAVSLRQSKFNDLDEVIIGDLREVALPEAAFDVIYTAYVLEHVSNVTRVLENFSRWLKPGGVIIIKVPDRDSVYGFMARSTPHWMHVYYYRLIKGNKNAGKPGYLPYPTVYDPALARRNIQQYCQSHGLAVKATFGKNNYLRKRSARDRFIRVFAQLVNVFSFGRLAWHYNDLIYIIEKPTADSQAAPTAASPLANSEHTGTRHNSTVTPARRPV</sequence>
<dbReference type="Pfam" id="PF13489">
    <property type="entry name" value="Methyltransf_23"/>
    <property type="match status" value="1"/>
</dbReference>
<feature type="region of interest" description="Disordered" evidence="1">
    <location>
        <begin position="256"/>
        <end position="284"/>
    </location>
</feature>
<dbReference type="EMBL" id="CP031769">
    <property type="protein sequence ID" value="AXR07381.1"/>
    <property type="molecule type" value="Genomic_DNA"/>
</dbReference>
<dbReference type="AlphaFoldDB" id="A0A346NPC4"/>
<proteinExistence type="predicted"/>
<name>A0A346NPC4_9ALTE</name>
<reference evidence="2 3" key="1">
    <citation type="submission" date="2018-08" db="EMBL/GenBank/DDBJ databases">
        <title>Salinimonas sediminis sp. nov., a piezophilic bacterium isolated from a deep-sea sediment sample from the New Britain Trench.</title>
        <authorList>
            <person name="Cao J."/>
        </authorList>
    </citation>
    <scope>NUCLEOTIDE SEQUENCE [LARGE SCALE GENOMIC DNA]</scope>
    <source>
        <strain evidence="2 3">N102</strain>
    </source>
</reference>
<dbReference type="GO" id="GO:0032259">
    <property type="term" value="P:methylation"/>
    <property type="evidence" value="ECO:0007669"/>
    <property type="project" value="UniProtKB-KW"/>
</dbReference>
<protein>
    <submittedName>
        <fullName evidence="2">Class I SAM-dependent methyltransferase</fullName>
    </submittedName>
</protein>
<dbReference type="Gene3D" id="3.40.50.150">
    <property type="entry name" value="Vaccinia Virus protein VP39"/>
    <property type="match status" value="1"/>
</dbReference>
<evidence type="ECO:0000313" key="3">
    <source>
        <dbReference type="Proteomes" id="UP000262073"/>
    </source>
</evidence>
<keyword evidence="3" id="KW-1185">Reference proteome</keyword>
<dbReference type="SUPFAM" id="SSF53335">
    <property type="entry name" value="S-adenosyl-L-methionine-dependent methyltransferases"/>
    <property type="match status" value="1"/>
</dbReference>
<gene>
    <name evidence="2" type="ORF">D0Y50_14090</name>
</gene>
<evidence type="ECO:0000256" key="1">
    <source>
        <dbReference type="SAM" id="MobiDB-lite"/>
    </source>
</evidence>
<organism evidence="2 3">
    <name type="scientific">Salinimonas sediminis</name>
    <dbReference type="NCBI Taxonomy" id="2303538"/>
    <lineage>
        <taxon>Bacteria</taxon>
        <taxon>Pseudomonadati</taxon>
        <taxon>Pseudomonadota</taxon>
        <taxon>Gammaproteobacteria</taxon>
        <taxon>Alteromonadales</taxon>
        <taxon>Alteromonadaceae</taxon>
        <taxon>Alteromonas/Salinimonas group</taxon>
        <taxon>Salinimonas</taxon>
    </lineage>
</organism>
<evidence type="ECO:0000313" key="2">
    <source>
        <dbReference type="EMBL" id="AXR07381.1"/>
    </source>
</evidence>
<dbReference type="KEGG" id="salm:D0Y50_14090"/>
<dbReference type="GO" id="GO:0008168">
    <property type="term" value="F:methyltransferase activity"/>
    <property type="evidence" value="ECO:0007669"/>
    <property type="project" value="UniProtKB-KW"/>
</dbReference>
<dbReference type="Proteomes" id="UP000262073">
    <property type="component" value="Chromosome"/>
</dbReference>
<dbReference type="PANTHER" id="PTHR43861">
    <property type="entry name" value="TRANS-ACONITATE 2-METHYLTRANSFERASE-RELATED"/>
    <property type="match status" value="1"/>
</dbReference>
<dbReference type="InterPro" id="IPR029063">
    <property type="entry name" value="SAM-dependent_MTases_sf"/>
</dbReference>